<evidence type="ECO:0000256" key="1">
    <source>
        <dbReference type="ARBA" id="ARBA00009269"/>
    </source>
</evidence>
<dbReference type="GO" id="GO:0005840">
    <property type="term" value="C:ribosome"/>
    <property type="evidence" value="ECO:0007669"/>
    <property type="project" value="UniProtKB-KW"/>
</dbReference>
<dbReference type="InterPro" id="IPR001780">
    <property type="entry name" value="Ribosomal_eL33"/>
</dbReference>
<evidence type="ECO:0000256" key="4">
    <source>
        <dbReference type="HAMAP-Rule" id="MF_00573"/>
    </source>
</evidence>
<evidence type="ECO:0000313" key="5">
    <source>
        <dbReference type="EMBL" id="HGM07195.1"/>
    </source>
</evidence>
<evidence type="ECO:0000256" key="2">
    <source>
        <dbReference type="ARBA" id="ARBA00022980"/>
    </source>
</evidence>
<evidence type="ECO:0000256" key="3">
    <source>
        <dbReference type="ARBA" id="ARBA00023274"/>
    </source>
</evidence>
<protein>
    <recommendedName>
        <fullName evidence="4">Large ribosomal subunit protein eL33</fullName>
    </recommendedName>
</protein>
<dbReference type="InterPro" id="IPR009000">
    <property type="entry name" value="Transl_B-barrel_sf"/>
</dbReference>
<accession>A0A7C4H552</accession>
<gene>
    <name evidence="4" type="primary">rpl35ae</name>
    <name evidence="5" type="ORF">ENU31_02120</name>
</gene>
<sequence length="93" mass="10692">MSYVSSSTRGIIIGYRKSRARQYCNQVLVKLFTDPKNVARFIGANVVVKDFYNNIYRGRVVRVHSYRNCVVIARFKPNIPGQAIGLYVDLFKT</sequence>
<dbReference type="GO" id="GO:0003735">
    <property type="term" value="F:structural constituent of ribosome"/>
    <property type="evidence" value="ECO:0007669"/>
    <property type="project" value="InterPro"/>
</dbReference>
<dbReference type="EMBL" id="DTCA01000070">
    <property type="protein sequence ID" value="HGM07195.1"/>
    <property type="molecule type" value="Genomic_DNA"/>
</dbReference>
<reference evidence="5" key="1">
    <citation type="journal article" date="2020" name="mSystems">
        <title>Genome- and Community-Level Interaction Insights into Carbon Utilization and Element Cycling Functions of Hydrothermarchaeota in Hydrothermal Sediment.</title>
        <authorList>
            <person name="Zhou Z."/>
            <person name="Liu Y."/>
            <person name="Xu W."/>
            <person name="Pan J."/>
            <person name="Luo Z.H."/>
            <person name="Li M."/>
        </authorList>
    </citation>
    <scope>NUCLEOTIDE SEQUENCE [LARGE SCALE GENOMIC DNA]</scope>
    <source>
        <strain evidence="5">SpSt-658</strain>
    </source>
</reference>
<dbReference type="GO" id="GO:0006412">
    <property type="term" value="P:translation"/>
    <property type="evidence" value="ECO:0007669"/>
    <property type="project" value="UniProtKB-UniRule"/>
</dbReference>
<comment type="caution">
    <text evidence="5">The sequence shown here is derived from an EMBL/GenBank/DDBJ whole genome shotgun (WGS) entry which is preliminary data.</text>
</comment>
<comment type="similarity">
    <text evidence="1 4">Belongs to the eukaryotic ribosomal protein eL33 family.</text>
</comment>
<dbReference type="Gene3D" id="2.40.10.190">
    <property type="entry name" value="translation elongation factor selb, chain A, domain 4"/>
    <property type="match status" value="1"/>
</dbReference>
<dbReference type="SUPFAM" id="SSF50447">
    <property type="entry name" value="Translation proteins"/>
    <property type="match status" value="1"/>
</dbReference>
<proteinExistence type="inferred from homology"/>
<dbReference type="AlphaFoldDB" id="A0A7C4H552"/>
<keyword evidence="3 4" id="KW-0687">Ribonucleoprotein</keyword>
<dbReference type="Pfam" id="PF01247">
    <property type="entry name" value="Ribosomal_L35Ae"/>
    <property type="match status" value="1"/>
</dbReference>
<dbReference type="InterPro" id="IPR038661">
    <property type="entry name" value="Ribosomal_eL33_sf"/>
</dbReference>
<dbReference type="HAMAP" id="MF_00573">
    <property type="entry name" value="Ribosomal_eL33"/>
    <property type="match status" value="1"/>
</dbReference>
<dbReference type="GO" id="GO:1990904">
    <property type="term" value="C:ribonucleoprotein complex"/>
    <property type="evidence" value="ECO:0007669"/>
    <property type="project" value="UniProtKB-KW"/>
</dbReference>
<name>A0A7C4H552_9CREN</name>
<keyword evidence="2 4" id="KW-0689">Ribosomal protein</keyword>
<organism evidence="5">
    <name type="scientific">Ignisphaera aggregans</name>
    <dbReference type="NCBI Taxonomy" id="334771"/>
    <lineage>
        <taxon>Archaea</taxon>
        <taxon>Thermoproteota</taxon>
        <taxon>Thermoprotei</taxon>
        <taxon>Desulfurococcales</taxon>
        <taxon>Desulfurococcaceae</taxon>
        <taxon>Ignisphaera</taxon>
    </lineage>
</organism>